<dbReference type="CDD" id="cd16321">
    <property type="entry name" value="MraZ_C"/>
    <property type="match status" value="1"/>
</dbReference>
<dbReference type="AlphaFoldDB" id="A0A6J6PBT5"/>
<dbReference type="EMBL" id="CAEZXP010000002">
    <property type="protein sequence ID" value="CAB4695892.1"/>
    <property type="molecule type" value="Genomic_DNA"/>
</dbReference>
<dbReference type="PANTHER" id="PTHR34701:SF1">
    <property type="entry name" value="TRANSCRIPTIONAL REGULATOR MRAZ"/>
    <property type="match status" value="1"/>
</dbReference>
<name>A0A6J6PBT5_9ZZZZ</name>
<keyword evidence="3" id="KW-0677">Repeat</keyword>
<protein>
    <recommendedName>
        <fullName evidence="1">Transcriptional regulator MraZ</fullName>
    </recommendedName>
</protein>
<dbReference type="PROSITE" id="PS51740">
    <property type="entry name" value="SPOVT_ABRB"/>
    <property type="match status" value="2"/>
</dbReference>
<dbReference type="InterPro" id="IPR003444">
    <property type="entry name" value="MraZ"/>
</dbReference>
<dbReference type="PANTHER" id="PTHR34701">
    <property type="entry name" value="TRANSCRIPTIONAL REGULATOR MRAZ"/>
    <property type="match status" value="1"/>
</dbReference>
<keyword evidence="5" id="KW-0238">DNA-binding</keyword>
<dbReference type="InterPro" id="IPR035644">
    <property type="entry name" value="MraZ_C"/>
</dbReference>
<keyword evidence="4" id="KW-0805">Transcription regulation</keyword>
<feature type="domain" description="SpoVT-AbrB" evidence="7">
    <location>
        <begin position="5"/>
        <end position="47"/>
    </location>
</feature>
<keyword evidence="6" id="KW-0804">Transcription</keyword>
<dbReference type="InterPro" id="IPR035642">
    <property type="entry name" value="MraZ_N"/>
</dbReference>
<evidence type="ECO:0000256" key="3">
    <source>
        <dbReference type="ARBA" id="ARBA00022737"/>
    </source>
</evidence>
<evidence type="ECO:0000256" key="6">
    <source>
        <dbReference type="ARBA" id="ARBA00023163"/>
    </source>
</evidence>
<dbReference type="GO" id="GO:2000143">
    <property type="term" value="P:negative regulation of DNA-templated transcription initiation"/>
    <property type="evidence" value="ECO:0007669"/>
    <property type="project" value="TreeGrafter"/>
</dbReference>
<dbReference type="NCBIfam" id="TIGR00242">
    <property type="entry name" value="division/cell wall cluster transcriptional repressor MraZ"/>
    <property type="match status" value="1"/>
</dbReference>
<accession>A0A6J6PBT5</accession>
<dbReference type="HAMAP" id="MF_01008">
    <property type="entry name" value="MraZ"/>
    <property type="match status" value="1"/>
</dbReference>
<feature type="domain" description="SpoVT-AbrB" evidence="7">
    <location>
        <begin position="76"/>
        <end position="119"/>
    </location>
</feature>
<dbReference type="Pfam" id="PF02381">
    <property type="entry name" value="MraZ"/>
    <property type="match status" value="2"/>
</dbReference>
<dbReference type="InterPro" id="IPR038619">
    <property type="entry name" value="MraZ_sf"/>
</dbReference>
<gene>
    <name evidence="8" type="ORF">UFOPK2399_01020</name>
</gene>
<dbReference type="GO" id="GO:0003700">
    <property type="term" value="F:DNA-binding transcription factor activity"/>
    <property type="evidence" value="ECO:0007669"/>
    <property type="project" value="InterPro"/>
</dbReference>
<evidence type="ECO:0000313" key="8">
    <source>
        <dbReference type="EMBL" id="CAB4695892.1"/>
    </source>
</evidence>
<organism evidence="8">
    <name type="scientific">freshwater metagenome</name>
    <dbReference type="NCBI Taxonomy" id="449393"/>
    <lineage>
        <taxon>unclassified sequences</taxon>
        <taxon>metagenomes</taxon>
        <taxon>ecological metagenomes</taxon>
    </lineage>
</organism>
<evidence type="ECO:0000259" key="7">
    <source>
        <dbReference type="PROSITE" id="PS51740"/>
    </source>
</evidence>
<dbReference type="GO" id="GO:0000976">
    <property type="term" value="F:transcription cis-regulatory region binding"/>
    <property type="evidence" value="ECO:0007669"/>
    <property type="project" value="TreeGrafter"/>
</dbReference>
<keyword evidence="2" id="KW-0963">Cytoplasm</keyword>
<dbReference type="Gene3D" id="3.40.1550.20">
    <property type="entry name" value="Transcriptional regulator MraZ domain"/>
    <property type="match status" value="1"/>
</dbReference>
<dbReference type="InterPro" id="IPR037914">
    <property type="entry name" value="SpoVT-AbrB_sf"/>
</dbReference>
<evidence type="ECO:0000256" key="2">
    <source>
        <dbReference type="ARBA" id="ARBA00022490"/>
    </source>
</evidence>
<proteinExistence type="inferred from homology"/>
<evidence type="ECO:0000256" key="4">
    <source>
        <dbReference type="ARBA" id="ARBA00023015"/>
    </source>
</evidence>
<dbReference type="InterPro" id="IPR020603">
    <property type="entry name" value="MraZ_dom"/>
</dbReference>
<dbReference type="CDD" id="cd16320">
    <property type="entry name" value="MraZ_N"/>
    <property type="match status" value="1"/>
</dbReference>
<sequence>MLLGEHEHSLDDKNRLTLPAKFRSELGERVVVSRGLDGCLYVYAERDWEKFRERIASLDLLSAGGRTMQRRFFASASIAELDRQGRLVIPAVLLERTGIGREVTVAGIDDHLEIWDRSAWAALLAETEETAEDVAERLANRD</sequence>
<dbReference type="SUPFAM" id="SSF89447">
    <property type="entry name" value="AbrB/MazE/MraZ-like"/>
    <property type="match status" value="1"/>
</dbReference>
<evidence type="ECO:0000256" key="1">
    <source>
        <dbReference type="ARBA" id="ARBA00013860"/>
    </source>
</evidence>
<reference evidence="8" key="1">
    <citation type="submission" date="2020-05" db="EMBL/GenBank/DDBJ databases">
        <authorList>
            <person name="Chiriac C."/>
            <person name="Salcher M."/>
            <person name="Ghai R."/>
            <person name="Kavagutti S V."/>
        </authorList>
    </citation>
    <scope>NUCLEOTIDE SEQUENCE</scope>
</reference>
<dbReference type="InterPro" id="IPR007159">
    <property type="entry name" value="SpoVT-AbrB_dom"/>
</dbReference>
<evidence type="ECO:0000256" key="5">
    <source>
        <dbReference type="ARBA" id="ARBA00023125"/>
    </source>
</evidence>